<accession>A0ABS5J3I9</accession>
<dbReference type="InterPro" id="IPR011990">
    <property type="entry name" value="TPR-like_helical_dom_sf"/>
</dbReference>
<keyword evidence="2" id="KW-1185">Reference proteome</keyword>
<sequence>MKRLHTILLYIALPGILISACSKSFDINDNPNQATTPPLNGLLVSATYHTAINVYQVSNITSYLVQYLASPNSDGATDTYQSTDYSTTWKLLYDNMTDIHDLIDQAGKQGAARHVGAGEIMMAINLEMLNDLWGSIPYTSAFNANVIQPAYTADDSIYTYCIALLDDGILQMKKTDTKYELDAAKDLLFGGRNEAWIKTAYVVKARILNHLTKKATYNAAAVLAAVANAYTTNADDAQMLQFQSLSPWNEAAVNNINNSLDGWLSAHFVDAMNGKTYGVFDPRLPLITDTTKFGDYRGTVNGAGRIGSGTDQEECYLSVNGFYSKPGAPLLIATNAECRFIEAEAAFRSGDKKRAYSAYILGITANMDKVGVDTAKRNAYLRNPAVGVGEGTITLDLILKEKYAAQFLHPDTWNDARRYDYKYKNFNLPENAQLTTFIRRLAYPDTEKSRNGANMPAVKLTDHVWWDGN</sequence>
<protein>
    <submittedName>
        <fullName evidence="1">SusD/RagB family nutrient-binding outer membrane lipoprotein</fullName>
    </submittedName>
</protein>
<gene>
    <name evidence="1" type="ORF">KE626_20915</name>
</gene>
<proteinExistence type="predicted"/>
<dbReference type="Gene3D" id="1.25.40.390">
    <property type="match status" value="1"/>
</dbReference>
<dbReference type="InterPro" id="IPR041662">
    <property type="entry name" value="SusD-like_2"/>
</dbReference>
<dbReference type="EMBL" id="JAGTXB010000010">
    <property type="protein sequence ID" value="MBS0029797.1"/>
    <property type="molecule type" value="Genomic_DNA"/>
</dbReference>
<dbReference type="SUPFAM" id="SSF48452">
    <property type="entry name" value="TPR-like"/>
    <property type="match status" value="1"/>
</dbReference>
<organism evidence="1 2">
    <name type="scientific">Chitinophaga hostae</name>
    <dbReference type="NCBI Taxonomy" id="2831022"/>
    <lineage>
        <taxon>Bacteria</taxon>
        <taxon>Pseudomonadati</taxon>
        <taxon>Bacteroidota</taxon>
        <taxon>Chitinophagia</taxon>
        <taxon>Chitinophagales</taxon>
        <taxon>Chitinophagaceae</taxon>
        <taxon>Chitinophaga</taxon>
    </lineage>
</organism>
<dbReference type="PROSITE" id="PS51257">
    <property type="entry name" value="PROKAR_LIPOPROTEIN"/>
    <property type="match status" value="1"/>
</dbReference>
<reference evidence="1 2" key="1">
    <citation type="submission" date="2021-04" db="EMBL/GenBank/DDBJ databases">
        <title>Chitinophaga sp. nov., isolated from the rhizosphere soil.</title>
        <authorList>
            <person name="He S."/>
        </authorList>
    </citation>
    <scope>NUCLEOTIDE SEQUENCE [LARGE SCALE GENOMIC DNA]</scope>
    <source>
        <strain evidence="1 2">2R12</strain>
    </source>
</reference>
<dbReference type="Proteomes" id="UP000676386">
    <property type="component" value="Unassembled WGS sequence"/>
</dbReference>
<name>A0ABS5J3I9_9BACT</name>
<comment type="caution">
    <text evidence="1">The sequence shown here is derived from an EMBL/GenBank/DDBJ whole genome shotgun (WGS) entry which is preliminary data.</text>
</comment>
<evidence type="ECO:0000313" key="1">
    <source>
        <dbReference type="EMBL" id="MBS0029797.1"/>
    </source>
</evidence>
<keyword evidence="1" id="KW-0449">Lipoprotein</keyword>
<dbReference type="Pfam" id="PF12771">
    <property type="entry name" value="SusD-like_2"/>
    <property type="match status" value="1"/>
</dbReference>
<dbReference type="RefSeq" id="WP_211974880.1">
    <property type="nucleotide sequence ID" value="NZ_CBFHAM010000154.1"/>
</dbReference>
<evidence type="ECO:0000313" key="2">
    <source>
        <dbReference type="Proteomes" id="UP000676386"/>
    </source>
</evidence>